<protein>
    <submittedName>
        <fullName evidence="1">Uncharacterized protein</fullName>
    </submittedName>
</protein>
<dbReference type="Proteomes" id="UP000053815">
    <property type="component" value="Unassembled WGS sequence"/>
</dbReference>
<gene>
    <name evidence="1" type="ORF">MAM1_0029d02306</name>
</gene>
<sequence>MRDVAMSLENEHPSHSLILDIADSCWNEVFSPNEMDEIRGFQRVRMPNLSDAGNRNRFVSDVRRQYSGRKMNYLFMMKKKDYEVGCDECALAGSVRTTKELYDASFKMPKVMKDMANSIFSSYPALSHNVTAAGYYIGDFNPIVKS</sequence>
<name>A0A0C9MLW8_9FUNG</name>
<accession>A0A0C9MLW8</accession>
<reference evidence="1" key="1">
    <citation type="submission" date="2014-09" db="EMBL/GenBank/DDBJ databases">
        <title>Draft genome sequence of an oleaginous Mucoromycotina fungus Mucor ambiguus NBRC6742.</title>
        <authorList>
            <person name="Takeda I."/>
            <person name="Yamane N."/>
            <person name="Morita T."/>
            <person name="Tamano K."/>
            <person name="Machida M."/>
            <person name="Baker S."/>
            <person name="Koike H."/>
        </authorList>
    </citation>
    <scope>NUCLEOTIDE SEQUENCE</scope>
    <source>
        <strain evidence="1">NBRC 6742</strain>
    </source>
</reference>
<dbReference type="AlphaFoldDB" id="A0A0C9MLW8"/>
<evidence type="ECO:0000313" key="1">
    <source>
        <dbReference type="EMBL" id="GAN02858.1"/>
    </source>
</evidence>
<keyword evidence="2" id="KW-1185">Reference proteome</keyword>
<dbReference type="OrthoDB" id="2279666at2759"/>
<organism evidence="1">
    <name type="scientific">Mucor ambiguus</name>
    <dbReference type="NCBI Taxonomy" id="91626"/>
    <lineage>
        <taxon>Eukaryota</taxon>
        <taxon>Fungi</taxon>
        <taxon>Fungi incertae sedis</taxon>
        <taxon>Mucoromycota</taxon>
        <taxon>Mucoromycotina</taxon>
        <taxon>Mucoromycetes</taxon>
        <taxon>Mucorales</taxon>
        <taxon>Mucorineae</taxon>
        <taxon>Mucoraceae</taxon>
        <taxon>Mucor</taxon>
    </lineage>
</organism>
<dbReference type="EMBL" id="DF836318">
    <property type="protein sequence ID" value="GAN02858.1"/>
    <property type="molecule type" value="Genomic_DNA"/>
</dbReference>
<evidence type="ECO:0000313" key="2">
    <source>
        <dbReference type="Proteomes" id="UP000053815"/>
    </source>
</evidence>
<proteinExistence type="predicted"/>